<keyword evidence="2 6" id="KW-0812">Transmembrane</keyword>
<dbReference type="PANTHER" id="PTHR15549">
    <property type="entry name" value="PAIRED IMMUNOGLOBULIN-LIKE TYPE 2 RECEPTOR"/>
    <property type="match status" value="1"/>
</dbReference>
<keyword evidence="4 6" id="KW-0472">Membrane</keyword>
<feature type="compositionally biased region" description="Polar residues" evidence="5">
    <location>
        <begin position="191"/>
        <end position="205"/>
    </location>
</feature>
<accession>A0A8S8ZMH1</accession>
<dbReference type="PANTHER" id="PTHR15549:SF6">
    <property type="entry name" value="MID2 DOMAIN-CONTAINING PROTEIN"/>
    <property type="match status" value="1"/>
</dbReference>
<reference evidence="7 8" key="1">
    <citation type="submission" date="2017-07" db="EMBL/GenBank/DDBJ databases">
        <title>Genome sequence of the Sordaria macrospora wild type strain R19027.</title>
        <authorList>
            <person name="Nowrousian M."/>
            <person name="Teichert I."/>
            <person name="Kueck U."/>
        </authorList>
    </citation>
    <scope>NUCLEOTIDE SEQUENCE [LARGE SCALE GENOMIC DNA]</scope>
    <source>
        <strain evidence="7 8">R19027</strain>
        <tissue evidence="7">Mycelium</tissue>
    </source>
</reference>
<evidence type="ECO:0000256" key="4">
    <source>
        <dbReference type="ARBA" id="ARBA00023136"/>
    </source>
</evidence>
<evidence type="ECO:0000256" key="1">
    <source>
        <dbReference type="ARBA" id="ARBA00004167"/>
    </source>
</evidence>
<evidence type="ECO:0000256" key="2">
    <source>
        <dbReference type="ARBA" id="ARBA00022692"/>
    </source>
</evidence>
<evidence type="ECO:0000256" key="3">
    <source>
        <dbReference type="ARBA" id="ARBA00022989"/>
    </source>
</evidence>
<protein>
    <submittedName>
        <fullName evidence="7">Uncharacterized protein</fullName>
    </submittedName>
</protein>
<sequence>MDSNLSRKPPPLRLSEQAVPMVAQRGISGGDCPRGYQWYTCNAIDGPPYAGCCAMDPCRPEMAYECPDQYQPGGGAITSSTIVITSTADHGTSTVTQITTIRSSADSDPAPTLTSQASSTSTAVRASSTASATATVTPDAPPTVIHKDLSVGAIVGIAVGCSLAFIFFAISVCIWWGRRRTKKDEKKDSADTANVSSFLGPTDLNNPAGRGQDKNMSQSGSRFPGGSYQPVPTGTPYEYRGQGEPAELGIHDQHELARLADGLRESSFQRSDHSEPQQRKLSGQPQLPIARCVGARHQPGAPAGWMGEVRAHARNPRAGRQRYTTATLLRPEQLARTRSIEVSRETL</sequence>
<comment type="subcellular location">
    <subcellularLocation>
        <location evidence="1">Membrane</location>
        <topology evidence="1">Single-pass membrane protein</topology>
    </subcellularLocation>
</comment>
<comment type="caution">
    <text evidence="7">The sequence shown here is derived from an EMBL/GenBank/DDBJ whole genome shotgun (WGS) entry which is preliminary data.</text>
</comment>
<dbReference type="GO" id="GO:0016020">
    <property type="term" value="C:membrane"/>
    <property type="evidence" value="ECO:0007669"/>
    <property type="project" value="UniProtKB-SubCell"/>
</dbReference>
<keyword evidence="3 6" id="KW-1133">Transmembrane helix</keyword>
<feature type="transmembrane region" description="Helical" evidence="6">
    <location>
        <begin position="151"/>
        <end position="177"/>
    </location>
</feature>
<feature type="region of interest" description="Disordered" evidence="5">
    <location>
        <begin position="104"/>
        <end position="142"/>
    </location>
</feature>
<dbReference type="VEuPathDB" id="FungiDB:SMAC_04243"/>
<feature type="compositionally biased region" description="Low complexity" evidence="5">
    <location>
        <begin position="109"/>
        <end position="142"/>
    </location>
</feature>
<evidence type="ECO:0000313" key="8">
    <source>
        <dbReference type="Proteomes" id="UP000433876"/>
    </source>
</evidence>
<proteinExistence type="predicted"/>
<feature type="region of interest" description="Disordered" evidence="5">
    <location>
        <begin position="183"/>
        <end position="243"/>
    </location>
</feature>
<organism evidence="7 8">
    <name type="scientific">Sordaria macrospora</name>
    <dbReference type="NCBI Taxonomy" id="5147"/>
    <lineage>
        <taxon>Eukaryota</taxon>
        <taxon>Fungi</taxon>
        <taxon>Dikarya</taxon>
        <taxon>Ascomycota</taxon>
        <taxon>Pezizomycotina</taxon>
        <taxon>Sordariomycetes</taxon>
        <taxon>Sordariomycetidae</taxon>
        <taxon>Sordariales</taxon>
        <taxon>Sordariaceae</taxon>
        <taxon>Sordaria</taxon>
    </lineage>
</organism>
<gene>
    <name evidence="7" type="ORF">SMACR_04243</name>
</gene>
<dbReference type="Proteomes" id="UP000433876">
    <property type="component" value="Unassembled WGS sequence"/>
</dbReference>
<evidence type="ECO:0000256" key="5">
    <source>
        <dbReference type="SAM" id="MobiDB-lite"/>
    </source>
</evidence>
<evidence type="ECO:0000313" key="7">
    <source>
        <dbReference type="EMBL" id="KAA8631874.1"/>
    </source>
</evidence>
<dbReference type="EMBL" id="NMPR01000067">
    <property type="protein sequence ID" value="KAA8631874.1"/>
    <property type="molecule type" value="Genomic_DNA"/>
</dbReference>
<dbReference type="AlphaFoldDB" id="A0A8S8ZMH1"/>
<evidence type="ECO:0000256" key="6">
    <source>
        <dbReference type="SAM" id="Phobius"/>
    </source>
</evidence>
<name>A0A8S8ZMH1_SORMA</name>
<dbReference type="InterPro" id="IPR051694">
    <property type="entry name" value="Immunoregulatory_rcpt-like"/>
</dbReference>
<dbReference type="GO" id="GO:0071944">
    <property type="term" value="C:cell periphery"/>
    <property type="evidence" value="ECO:0007669"/>
    <property type="project" value="UniProtKB-ARBA"/>
</dbReference>